<evidence type="ECO:0000256" key="4">
    <source>
        <dbReference type="ARBA" id="ARBA00022989"/>
    </source>
</evidence>
<accession>A0A1G6LNB9</accession>
<dbReference type="InterPro" id="IPR032816">
    <property type="entry name" value="VTT_dom"/>
</dbReference>
<feature type="transmembrane region" description="Helical" evidence="6">
    <location>
        <begin position="49"/>
        <end position="69"/>
    </location>
</feature>
<dbReference type="EMBL" id="FMYI01000009">
    <property type="protein sequence ID" value="SDC44577.1"/>
    <property type="molecule type" value="Genomic_DNA"/>
</dbReference>
<protein>
    <recommendedName>
        <fullName evidence="6">TVP38/TMEM64 family membrane protein</fullName>
    </recommendedName>
</protein>
<comment type="caution">
    <text evidence="6">Lacks conserved residue(s) required for the propagation of feature annotation.</text>
</comment>
<keyword evidence="5 6" id="KW-0472">Membrane</keyword>
<dbReference type="AlphaFoldDB" id="A0A1G6LNB9"/>
<reference evidence="9" key="1">
    <citation type="submission" date="2016-09" db="EMBL/GenBank/DDBJ databases">
        <authorList>
            <person name="Varghese N."/>
            <person name="Submissions S."/>
        </authorList>
    </citation>
    <scope>NUCLEOTIDE SEQUENCE [LARGE SCALE GENOMIC DNA]</scope>
    <source>
        <strain evidence="9">S5</strain>
    </source>
</reference>
<gene>
    <name evidence="8" type="ORF">SAMN05421734_10913</name>
</gene>
<evidence type="ECO:0000256" key="2">
    <source>
        <dbReference type="ARBA" id="ARBA00022475"/>
    </source>
</evidence>
<evidence type="ECO:0000256" key="1">
    <source>
        <dbReference type="ARBA" id="ARBA00004651"/>
    </source>
</evidence>
<dbReference type="PANTHER" id="PTHR12677">
    <property type="entry name" value="GOLGI APPARATUS MEMBRANE PROTEIN TVP38-RELATED"/>
    <property type="match status" value="1"/>
</dbReference>
<evidence type="ECO:0000256" key="6">
    <source>
        <dbReference type="RuleBase" id="RU366058"/>
    </source>
</evidence>
<comment type="similarity">
    <text evidence="6">Belongs to the TVP38/TMEM64 family.</text>
</comment>
<dbReference type="PANTHER" id="PTHR12677:SF55">
    <property type="entry name" value="UNDECAPRENYL PHOSPHATE TRANSPORTER SAOUHSC_00901-RELATED"/>
    <property type="match status" value="1"/>
</dbReference>
<evidence type="ECO:0000313" key="9">
    <source>
        <dbReference type="Proteomes" id="UP000242949"/>
    </source>
</evidence>
<dbReference type="OrthoDB" id="1651121at2"/>
<name>A0A1G6LNB9_9BACI</name>
<keyword evidence="2 6" id="KW-1003">Cell membrane</keyword>
<dbReference type="InterPro" id="IPR015414">
    <property type="entry name" value="TMEM64"/>
</dbReference>
<dbReference type="GO" id="GO:0005886">
    <property type="term" value="C:plasma membrane"/>
    <property type="evidence" value="ECO:0007669"/>
    <property type="project" value="UniProtKB-SubCell"/>
</dbReference>
<keyword evidence="9" id="KW-1185">Reference proteome</keyword>
<evidence type="ECO:0000313" key="8">
    <source>
        <dbReference type="EMBL" id="SDC44577.1"/>
    </source>
</evidence>
<feature type="domain" description="VTT" evidence="7">
    <location>
        <begin position="53"/>
        <end position="171"/>
    </location>
</feature>
<dbReference type="RefSeq" id="WP_090796526.1">
    <property type="nucleotide sequence ID" value="NZ_FMYI01000009.1"/>
</dbReference>
<dbReference type="Pfam" id="PF09335">
    <property type="entry name" value="VTT_dom"/>
    <property type="match status" value="1"/>
</dbReference>
<evidence type="ECO:0000256" key="5">
    <source>
        <dbReference type="ARBA" id="ARBA00023136"/>
    </source>
</evidence>
<feature type="transmembrane region" description="Helical" evidence="6">
    <location>
        <begin position="181"/>
        <end position="200"/>
    </location>
</feature>
<feature type="transmembrane region" description="Helical" evidence="6">
    <location>
        <begin position="148"/>
        <end position="169"/>
    </location>
</feature>
<keyword evidence="3 6" id="KW-0812">Transmembrane</keyword>
<organism evidence="8 9">
    <name type="scientific">Pelagirhabdus alkalitolerans</name>
    <dbReference type="NCBI Taxonomy" id="1612202"/>
    <lineage>
        <taxon>Bacteria</taxon>
        <taxon>Bacillati</taxon>
        <taxon>Bacillota</taxon>
        <taxon>Bacilli</taxon>
        <taxon>Bacillales</taxon>
        <taxon>Bacillaceae</taxon>
        <taxon>Pelagirhabdus</taxon>
    </lineage>
</organism>
<evidence type="ECO:0000256" key="3">
    <source>
        <dbReference type="ARBA" id="ARBA00022692"/>
    </source>
</evidence>
<evidence type="ECO:0000259" key="7">
    <source>
        <dbReference type="Pfam" id="PF09335"/>
    </source>
</evidence>
<sequence length="217" mass="24621">MIDANEITFEYIRELLDTGEYEQLIETLLFLYEGFGPLPGILIPFVETFLPFLPITVIVMTNAAAYGLLRGFLYSWIGESIGSIAVFLLIRRFSHITVLRWIHSNRQVKRITSWVERRGFGPLFILLCFPFSPSSLINLVAALSRISLVQFALAIFLGKTVMIFSLAYVGSSLMSFAENPVRTILVAMGISLFWLLGKYIERLLFKKGEIDTTQKAH</sequence>
<comment type="subcellular location">
    <subcellularLocation>
        <location evidence="1 6">Cell membrane</location>
        <topology evidence="1 6">Multi-pass membrane protein</topology>
    </subcellularLocation>
</comment>
<dbReference type="STRING" id="1612202.SAMN05421734_10913"/>
<keyword evidence="4 6" id="KW-1133">Transmembrane helix</keyword>
<feature type="transmembrane region" description="Helical" evidence="6">
    <location>
        <begin position="122"/>
        <end position="141"/>
    </location>
</feature>
<proteinExistence type="inferred from homology"/>
<dbReference type="Proteomes" id="UP000242949">
    <property type="component" value="Unassembled WGS sequence"/>
</dbReference>